<sequence>MESKNIKNPLDKRILKLQKDFDNAFDNKDKKKINELINKATNSFKDKDLNELSEASLYYSIANGYNDLITLSNSEIDEKIIEKILYFHRMSINIIDEYNYIDEEEPYFIGLMRSLYTNYANILSTIGRIIEAIKYFKIVLTLDDNFAMAMGNLGISYMTYSNIICDKGHKNILNYFSYHYLKNSIKNINEEVDKGAKEIFMYYLALYNTEYIEKFLSQKLDIPRYSLGRSNEEKNYRNWCLENNLFLNPMNDLPIKENFIARDIVHLPDITMPVKENINYKFHIMYNNLKEEFISSRFLYYEALEPNYKTHYSDRDVYLINNWNNAIYSVRIEKLKNSFKLLYSILDKSAFFLNEYYNLNINENEITFRNLWENSKEGSLNILPYRNNYGLNAIRWLYKDIFVNLHKSPNPHSKTLHTLRNALEHKYIVVTISNLTLSEDLEKKENIWYISERKLQNYTLQLLHMVRELLIYLVISVNITENEKKEIYKSEFIPLINADNYDDEWKI</sequence>
<accession>A0AC61MTH6</accession>
<protein>
    <submittedName>
        <fullName evidence="1">Uncharacterized protein</fullName>
    </submittedName>
</protein>
<name>A0AC61MTH6_9FIRM</name>
<organism evidence="1 2">
    <name type="scientific">Miniphocaeibacter halophilus</name>
    <dbReference type="NCBI Taxonomy" id="2931922"/>
    <lineage>
        <taxon>Bacteria</taxon>
        <taxon>Bacillati</taxon>
        <taxon>Bacillota</taxon>
        <taxon>Tissierellia</taxon>
        <taxon>Tissierellales</taxon>
        <taxon>Peptoniphilaceae</taxon>
        <taxon>Miniphocaeibacter</taxon>
    </lineage>
</organism>
<proteinExistence type="predicted"/>
<dbReference type="EMBL" id="CP066744">
    <property type="protein sequence ID" value="QQK09024.1"/>
    <property type="molecule type" value="Genomic_DNA"/>
</dbReference>
<gene>
    <name evidence="1" type="ORF">JFY71_05665</name>
</gene>
<reference evidence="1 2" key="1">
    <citation type="journal article" date="2022" name="Int. J. Syst. Evol. Microbiol.">
        <title>Miniphocaeibacter halophilus sp. nov., an ammonium-tolerant acetate-producing bacterium isolated from a biogas system.</title>
        <authorList>
            <person name="Schnurer A."/>
            <person name="Singh A."/>
            <person name="Bi S."/>
            <person name="Qiao W."/>
            <person name="Westerholm M."/>
        </authorList>
    </citation>
    <scope>NUCLEOTIDE SEQUENCE [LARGE SCALE GENOMIC DNA]</scope>
    <source>
        <strain evidence="1 2">AMB_01</strain>
    </source>
</reference>
<dbReference type="Proteomes" id="UP000595814">
    <property type="component" value="Chromosome"/>
</dbReference>
<evidence type="ECO:0000313" key="1">
    <source>
        <dbReference type="EMBL" id="QQK09024.1"/>
    </source>
</evidence>
<evidence type="ECO:0000313" key="2">
    <source>
        <dbReference type="Proteomes" id="UP000595814"/>
    </source>
</evidence>
<keyword evidence="2" id="KW-1185">Reference proteome</keyword>